<dbReference type="Proteomes" id="UP000011668">
    <property type="component" value="Unassembled WGS sequence"/>
</dbReference>
<accession>L8WW72</accession>
<evidence type="ECO:0000313" key="3">
    <source>
        <dbReference type="Proteomes" id="UP000011668"/>
    </source>
</evidence>
<sequence>MNLHNGLHEHMSTNHNRPTGDPAFSERKKSRVICGVLAKSDQFFHESASPTHPRVVEVRMSGKIWTSCAISVLLGFIVSCQGWELRYPDFKPSLPNLL</sequence>
<dbReference type="AlphaFoldDB" id="L8WW72"/>
<evidence type="ECO:0000256" key="1">
    <source>
        <dbReference type="SAM" id="MobiDB-lite"/>
    </source>
</evidence>
<name>L8WW72_THACA</name>
<gene>
    <name evidence="2" type="ORF">AG1IA_05367</name>
</gene>
<feature type="region of interest" description="Disordered" evidence="1">
    <location>
        <begin position="1"/>
        <end position="24"/>
    </location>
</feature>
<comment type="caution">
    <text evidence="2">The sequence shown here is derived from an EMBL/GenBank/DDBJ whole genome shotgun (WGS) entry which is preliminary data.</text>
</comment>
<protein>
    <submittedName>
        <fullName evidence="2">Uncharacterized protein</fullName>
    </submittedName>
</protein>
<feature type="compositionally biased region" description="Basic and acidic residues" evidence="1">
    <location>
        <begin position="1"/>
        <end position="12"/>
    </location>
</feature>
<keyword evidence="3" id="KW-1185">Reference proteome</keyword>
<reference evidence="2 3" key="1">
    <citation type="journal article" date="2013" name="Nat. Commun.">
        <title>The evolution and pathogenic mechanisms of the rice sheath blight pathogen.</title>
        <authorList>
            <person name="Zheng A."/>
            <person name="Lin R."/>
            <person name="Xu L."/>
            <person name="Qin P."/>
            <person name="Tang C."/>
            <person name="Ai P."/>
            <person name="Zhang D."/>
            <person name="Liu Y."/>
            <person name="Sun Z."/>
            <person name="Feng H."/>
            <person name="Wang Y."/>
            <person name="Chen Y."/>
            <person name="Liang X."/>
            <person name="Fu R."/>
            <person name="Li Q."/>
            <person name="Zhang J."/>
            <person name="Yu X."/>
            <person name="Xie Z."/>
            <person name="Ding L."/>
            <person name="Guan P."/>
            <person name="Tang J."/>
            <person name="Liang Y."/>
            <person name="Wang S."/>
            <person name="Deng Q."/>
            <person name="Li S."/>
            <person name="Zhu J."/>
            <person name="Wang L."/>
            <person name="Liu H."/>
            <person name="Li P."/>
        </authorList>
    </citation>
    <scope>NUCLEOTIDE SEQUENCE [LARGE SCALE GENOMIC DNA]</scope>
    <source>
        <strain evidence="3">AG-1 IA</strain>
    </source>
</reference>
<organism evidence="2 3">
    <name type="scientific">Thanatephorus cucumeris (strain AG1-IA)</name>
    <name type="common">Rice sheath blight fungus</name>
    <name type="synonym">Rhizoctonia solani</name>
    <dbReference type="NCBI Taxonomy" id="983506"/>
    <lineage>
        <taxon>Eukaryota</taxon>
        <taxon>Fungi</taxon>
        <taxon>Dikarya</taxon>
        <taxon>Basidiomycota</taxon>
        <taxon>Agaricomycotina</taxon>
        <taxon>Agaricomycetes</taxon>
        <taxon>Cantharellales</taxon>
        <taxon>Ceratobasidiaceae</taxon>
        <taxon>Rhizoctonia</taxon>
        <taxon>Rhizoctonia solani AG-1</taxon>
    </lineage>
</organism>
<evidence type="ECO:0000313" key="2">
    <source>
        <dbReference type="EMBL" id="ELU40604.1"/>
    </source>
</evidence>
<proteinExistence type="predicted"/>
<dbReference type="HOGENOM" id="CLU_2335075_0_0_1"/>
<dbReference type="EMBL" id="AFRT01001374">
    <property type="protein sequence ID" value="ELU40604.1"/>
    <property type="molecule type" value="Genomic_DNA"/>
</dbReference>